<evidence type="ECO:0000313" key="4">
    <source>
        <dbReference type="Proteomes" id="UP000186601"/>
    </source>
</evidence>
<feature type="domain" description="Peptidase A1" evidence="2">
    <location>
        <begin position="1"/>
        <end position="94"/>
    </location>
</feature>
<dbReference type="InterPro" id="IPR001461">
    <property type="entry name" value="Aspartic_peptidase_A1"/>
</dbReference>
<dbReference type="InterPro" id="IPR034164">
    <property type="entry name" value="Pepsin-like_dom"/>
</dbReference>
<sequence>MRAVQGEGQASGYIVEDVVSMGSLTVEKQQFIAVQTTSDSFLDEPSDGLLGMAFGSIARIHAPTFFENLLSGYKLASGIFSIYVTRGKEDGSEV</sequence>
<dbReference type="SUPFAM" id="SSF50630">
    <property type="entry name" value="Acid proteases"/>
    <property type="match status" value="1"/>
</dbReference>
<dbReference type="CDD" id="cd05471">
    <property type="entry name" value="pepsin_like"/>
    <property type="match status" value="1"/>
</dbReference>
<protein>
    <recommendedName>
        <fullName evidence="2">Peptidase A1 domain-containing protein</fullName>
    </recommendedName>
</protein>
<dbReference type="Pfam" id="PF00026">
    <property type="entry name" value="Asp"/>
    <property type="match status" value="1"/>
</dbReference>
<dbReference type="Proteomes" id="UP000186601">
    <property type="component" value="Unassembled WGS sequence"/>
</dbReference>
<accession>A0A2R6QF11</accession>
<organism evidence="3 4">
    <name type="scientific">Hermanssonia centrifuga</name>
    <dbReference type="NCBI Taxonomy" id="98765"/>
    <lineage>
        <taxon>Eukaryota</taxon>
        <taxon>Fungi</taxon>
        <taxon>Dikarya</taxon>
        <taxon>Basidiomycota</taxon>
        <taxon>Agaricomycotina</taxon>
        <taxon>Agaricomycetes</taxon>
        <taxon>Polyporales</taxon>
        <taxon>Meruliaceae</taxon>
        <taxon>Hermanssonia</taxon>
    </lineage>
</organism>
<evidence type="ECO:0000313" key="3">
    <source>
        <dbReference type="EMBL" id="PSS07208.1"/>
    </source>
</evidence>
<dbReference type="PROSITE" id="PS51767">
    <property type="entry name" value="PEPTIDASE_A1"/>
    <property type="match status" value="1"/>
</dbReference>
<evidence type="ECO:0000256" key="1">
    <source>
        <dbReference type="ARBA" id="ARBA00007447"/>
    </source>
</evidence>
<comment type="caution">
    <text evidence="3">The sequence shown here is derived from an EMBL/GenBank/DDBJ whole genome shotgun (WGS) entry which is preliminary data.</text>
</comment>
<dbReference type="InterPro" id="IPR021109">
    <property type="entry name" value="Peptidase_aspartic_dom_sf"/>
</dbReference>
<name>A0A2R6QF11_9APHY</name>
<gene>
    <name evidence="3" type="ORF">PHLCEN_2v3491</name>
</gene>
<dbReference type="STRING" id="98765.A0A2R6QF11"/>
<dbReference type="EMBL" id="MLYV02000343">
    <property type="protein sequence ID" value="PSS07208.1"/>
    <property type="molecule type" value="Genomic_DNA"/>
</dbReference>
<comment type="similarity">
    <text evidence="1">Belongs to the peptidase A1 family.</text>
</comment>
<dbReference type="InterPro" id="IPR033121">
    <property type="entry name" value="PEPTIDASE_A1"/>
</dbReference>
<dbReference type="Gene3D" id="2.40.70.10">
    <property type="entry name" value="Acid Proteases"/>
    <property type="match status" value="1"/>
</dbReference>
<dbReference type="GO" id="GO:0006508">
    <property type="term" value="P:proteolysis"/>
    <property type="evidence" value="ECO:0007669"/>
    <property type="project" value="InterPro"/>
</dbReference>
<dbReference type="AlphaFoldDB" id="A0A2R6QF11"/>
<dbReference type="OrthoDB" id="2747330at2759"/>
<dbReference type="GO" id="GO:0004190">
    <property type="term" value="F:aspartic-type endopeptidase activity"/>
    <property type="evidence" value="ECO:0007669"/>
    <property type="project" value="InterPro"/>
</dbReference>
<proteinExistence type="inferred from homology"/>
<evidence type="ECO:0000259" key="2">
    <source>
        <dbReference type="PROSITE" id="PS51767"/>
    </source>
</evidence>
<keyword evidence="4" id="KW-1185">Reference proteome</keyword>
<dbReference type="PANTHER" id="PTHR47966">
    <property type="entry name" value="BETA-SITE APP-CLEAVING ENZYME, ISOFORM A-RELATED"/>
    <property type="match status" value="1"/>
</dbReference>
<reference evidence="3 4" key="1">
    <citation type="submission" date="2018-02" db="EMBL/GenBank/DDBJ databases">
        <title>Genome sequence of the basidiomycete white-rot fungus Phlebia centrifuga.</title>
        <authorList>
            <person name="Granchi Z."/>
            <person name="Peng M."/>
            <person name="de Vries R.P."/>
            <person name="Hilden K."/>
            <person name="Makela M.R."/>
            <person name="Grigoriev I."/>
            <person name="Riley R."/>
        </authorList>
    </citation>
    <scope>NUCLEOTIDE SEQUENCE [LARGE SCALE GENOMIC DNA]</scope>
    <source>
        <strain evidence="3 4">FBCC195</strain>
    </source>
</reference>
<dbReference type="PANTHER" id="PTHR47966:SF51">
    <property type="entry name" value="BETA-SITE APP-CLEAVING ENZYME, ISOFORM A-RELATED"/>
    <property type="match status" value="1"/>
</dbReference>